<accession>A0A2X2WIP2</accession>
<evidence type="ECO:0000313" key="4">
    <source>
        <dbReference type="Proteomes" id="UP000251670"/>
    </source>
</evidence>
<gene>
    <name evidence="2" type="ORF">NCTC13492_02153</name>
    <name evidence="1" type="ORF">SAMN05421542_4037</name>
</gene>
<protein>
    <submittedName>
        <fullName evidence="1">Peptide modification target, TIGR04139 family</fullName>
    </submittedName>
    <submittedName>
        <fullName evidence="2">Putative peptide modification target</fullName>
    </submittedName>
</protein>
<sequence length="64" mass="7248">MKKLVGMKRNFSSIENKKINRNDLKLIQGAGDYSYIATDGGAQCYDKQTWKDAKLLNTLYVGEC</sequence>
<proteinExistence type="predicted"/>
<reference evidence="1 3" key="1">
    <citation type="submission" date="2016-10" db="EMBL/GenBank/DDBJ databases">
        <authorList>
            <person name="Varghese N."/>
            <person name="Submissions S."/>
        </authorList>
    </citation>
    <scope>NUCLEOTIDE SEQUENCE [LARGE SCALE GENOMIC DNA]</scope>
    <source>
        <strain evidence="1 3">DSM 19299</strain>
    </source>
</reference>
<dbReference type="RefSeq" id="WP_089738680.1">
    <property type="nucleotide sequence ID" value="NZ_FNEG01000007.1"/>
</dbReference>
<evidence type="ECO:0000313" key="2">
    <source>
        <dbReference type="EMBL" id="SQB43252.1"/>
    </source>
</evidence>
<dbReference type="STRING" id="445960.SAMN05421542_4037"/>
<organism evidence="2 4">
    <name type="scientific">Chryseobacterium jejuense</name>
    <dbReference type="NCBI Taxonomy" id="445960"/>
    <lineage>
        <taxon>Bacteria</taxon>
        <taxon>Pseudomonadati</taxon>
        <taxon>Bacteroidota</taxon>
        <taxon>Flavobacteriia</taxon>
        <taxon>Flavobacteriales</taxon>
        <taxon>Weeksellaceae</taxon>
        <taxon>Chryseobacterium group</taxon>
        <taxon>Chryseobacterium</taxon>
    </lineage>
</organism>
<keyword evidence="3" id="KW-1185">Reference proteome</keyword>
<dbReference type="EMBL" id="UAWB01000004">
    <property type="protein sequence ID" value="SQB43252.1"/>
    <property type="molecule type" value="Genomic_DNA"/>
</dbReference>
<reference evidence="2 4" key="2">
    <citation type="submission" date="2018-06" db="EMBL/GenBank/DDBJ databases">
        <authorList>
            <consortium name="Pathogen Informatics"/>
            <person name="Doyle S."/>
        </authorList>
    </citation>
    <scope>NUCLEOTIDE SEQUENCE [LARGE SCALE GENOMIC DNA]</scope>
    <source>
        <strain evidence="2 4">NCTC13492</strain>
    </source>
</reference>
<dbReference type="OrthoDB" id="1267091at2"/>
<dbReference type="AlphaFoldDB" id="A0A2X2WIP2"/>
<evidence type="ECO:0000313" key="1">
    <source>
        <dbReference type="EMBL" id="SDJ65365.1"/>
    </source>
</evidence>
<dbReference type="Proteomes" id="UP000251670">
    <property type="component" value="Unassembled WGS sequence"/>
</dbReference>
<dbReference type="EMBL" id="FNEG01000007">
    <property type="protein sequence ID" value="SDJ65365.1"/>
    <property type="molecule type" value="Genomic_DNA"/>
</dbReference>
<dbReference type="Proteomes" id="UP000199426">
    <property type="component" value="Unassembled WGS sequence"/>
</dbReference>
<dbReference type="NCBIfam" id="TIGR04139">
    <property type="entry name" value="CxxCx5CxxC_targ"/>
    <property type="match status" value="1"/>
</dbReference>
<dbReference type="InterPro" id="IPR026437">
    <property type="entry name" value="CxxCx5CxxC_targ"/>
</dbReference>
<name>A0A2X2WIP2_CHRJE</name>
<evidence type="ECO:0000313" key="3">
    <source>
        <dbReference type="Proteomes" id="UP000199426"/>
    </source>
</evidence>